<dbReference type="Proteomes" id="UP000297229">
    <property type="component" value="Unassembled WGS sequence"/>
</dbReference>
<dbReference type="AlphaFoldDB" id="A0A4Z1JD97"/>
<organism evidence="1 2">
    <name type="scientific">Botrytis elliptica</name>
    <dbReference type="NCBI Taxonomy" id="278938"/>
    <lineage>
        <taxon>Eukaryota</taxon>
        <taxon>Fungi</taxon>
        <taxon>Dikarya</taxon>
        <taxon>Ascomycota</taxon>
        <taxon>Pezizomycotina</taxon>
        <taxon>Leotiomycetes</taxon>
        <taxon>Helotiales</taxon>
        <taxon>Sclerotiniaceae</taxon>
        <taxon>Botrytis</taxon>
    </lineage>
</organism>
<reference evidence="1 2" key="1">
    <citation type="submission" date="2017-12" db="EMBL/GenBank/DDBJ databases">
        <title>Comparative genomics of Botrytis spp.</title>
        <authorList>
            <person name="Valero-Jimenez C.A."/>
            <person name="Tapia P."/>
            <person name="Veloso J."/>
            <person name="Silva-Moreno E."/>
            <person name="Staats M."/>
            <person name="Valdes J.H."/>
            <person name="Van Kan J.A.L."/>
        </authorList>
    </citation>
    <scope>NUCLEOTIDE SEQUENCE [LARGE SCALE GENOMIC DNA]</scope>
    <source>
        <strain evidence="1 2">Be9601</strain>
    </source>
</reference>
<gene>
    <name evidence="1" type="ORF">BELL_0544g00040</name>
</gene>
<protein>
    <submittedName>
        <fullName evidence="1">Uncharacterized protein</fullName>
    </submittedName>
</protein>
<accession>A0A4Z1JD97</accession>
<comment type="caution">
    <text evidence="1">The sequence shown here is derived from an EMBL/GenBank/DDBJ whole genome shotgun (WGS) entry which is preliminary data.</text>
</comment>
<sequence length="435" mass="49796">MIQIAPSPGLTPFPFLNVPVNIRQHIYKMLLCTFEDPPEDLKDNGLTLVPIRIAKLQHDIHPQILRTCRKINDEATVIMRETNLFVMVTGVIRLDEPRNCFFSKYIPMVRVETEQQEKDFRKACVMTHEICGSTKSSGVLPDEPYKFMLLHRHLPLLCAALVVSAIGTLPYCDEMSAPHIVTILETYDKYVSKSSSLSEQQQEKLIAPYRSEFEGFMGFQLKGNISNGLKDAVLSGITRAPQLNIEGTIHGLQSMEAKGNDFFALGDVENANQIWCQALIKIRRILTMIKRELLHETHEPEFIYQLMNIYFDLSSDRLQYIIHAMETAGIQHRKALFRVLSRTVDDPFNINSHCNLEGWAPFQPKLAEFRYREAIGCRLAGVSRAHEAIEEALRAMPNYPEFLEEQKRIRRDNIELQFRHVSPSVALSGSRVLVE</sequence>
<proteinExistence type="predicted"/>
<dbReference type="EMBL" id="PQXM01000542">
    <property type="protein sequence ID" value="TGO71669.1"/>
    <property type="molecule type" value="Genomic_DNA"/>
</dbReference>
<evidence type="ECO:0000313" key="1">
    <source>
        <dbReference type="EMBL" id="TGO71669.1"/>
    </source>
</evidence>
<evidence type="ECO:0000313" key="2">
    <source>
        <dbReference type="Proteomes" id="UP000297229"/>
    </source>
</evidence>
<name>A0A4Z1JD97_9HELO</name>
<keyword evidence="2" id="KW-1185">Reference proteome</keyword>